<sequence>MKNTEEEHEGAKHVRRVLDWFEVTGPHGKHQCLLHEPTGIDITTFIHRLEGAALHEKLARITARLMLMALDYLHKIDIVHTGDSITMENVQPNNILLDIDDDSILAKLEDEELEHPVARKSLPDRTIYLTRYMPITSGEPILCDMGEARIAHGKQEGLIMPSIYRAPEVLLGMSWDSKVDIWGLAQTIWSIFEGDHLFRNVDHTGELDPAQRFAEMTALMGPPPHKFIERSKEGLKYWDEKGQ</sequence>
<dbReference type="PROSITE" id="PS50011">
    <property type="entry name" value="PROTEIN_KINASE_DOM"/>
    <property type="match status" value="1"/>
</dbReference>
<keyword evidence="3" id="KW-0547">Nucleotide-binding</keyword>
<dbReference type="PANTHER" id="PTHR45646">
    <property type="entry name" value="SERINE/THREONINE-PROTEIN KINASE DOA-RELATED"/>
    <property type="match status" value="1"/>
</dbReference>
<keyword evidence="1" id="KW-0723">Serine/threonine-protein kinase</keyword>
<dbReference type="EMBL" id="CP120628">
    <property type="protein sequence ID" value="WEW57268.1"/>
    <property type="molecule type" value="Genomic_DNA"/>
</dbReference>
<keyword evidence="4" id="KW-0418">Kinase</keyword>
<keyword evidence="8" id="KW-1185">Reference proteome</keyword>
<evidence type="ECO:0000256" key="5">
    <source>
        <dbReference type="ARBA" id="ARBA00022840"/>
    </source>
</evidence>
<evidence type="ECO:0000313" key="8">
    <source>
        <dbReference type="Proteomes" id="UP001219355"/>
    </source>
</evidence>
<dbReference type="PANTHER" id="PTHR45646:SF11">
    <property type="entry name" value="SERINE_THREONINE-PROTEIN KINASE DOA"/>
    <property type="match status" value="1"/>
</dbReference>
<dbReference type="GO" id="GO:0043484">
    <property type="term" value="P:regulation of RNA splicing"/>
    <property type="evidence" value="ECO:0007669"/>
    <property type="project" value="TreeGrafter"/>
</dbReference>
<dbReference type="Proteomes" id="UP001219355">
    <property type="component" value="Chromosome 2"/>
</dbReference>
<proteinExistence type="predicted"/>
<organism evidence="7 8">
    <name type="scientific">Emydomyces testavorans</name>
    <dbReference type="NCBI Taxonomy" id="2070801"/>
    <lineage>
        <taxon>Eukaryota</taxon>
        <taxon>Fungi</taxon>
        <taxon>Dikarya</taxon>
        <taxon>Ascomycota</taxon>
        <taxon>Pezizomycotina</taxon>
        <taxon>Eurotiomycetes</taxon>
        <taxon>Eurotiomycetidae</taxon>
        <taxon>Onygenales</taxon>
        <taxon>Nannizziopsiaceae</taxon>
        <taxon>Emydomyces</taxon>
    </lineage>
</organism>
<keyword evidence="5" id="KW-0067">ATP-binding</keyword>
<dbReference type="InterPro" id="IPR000719">
    <property type="entry name" value="Prot_kinase_dom"/>
</dbReference>
<dbReference type="SMART" id="SM00220">
    <property type="entry name" value="S_TKc"/>
    <property type="match status" value="1"/>
</dbReference>
<evidence type="ECO:0000256" key="2">
    <source>
        <dbReference type="ARBA" id="ARBA00022679"/>
    </source>
</evidence>
<gene>
    <name evidence="7" type="ORF">PRK78_002733</name>
</gene>
<feature type="domain" description="Protein kinase" evidence="6">
    <location>
        <begin position="1"/>
        <end position="243"/>
    </location>
</feature>
<protein>
    <recommendedName>
        <fullName evidence="6">Protein kinase domain-containing protein</fullName>
    </recommendedName>
</protein>
<dbReference type="InterPro" id="IPR051175">
    <property type="entry name" value="CLK_kinases"/>
</dbReference>
<reference evidence="7" key="1">
    <citation type="submission" date="2023-03" db="EMBL/GenBank/DDBJ databases">
        <title>Emydomyces testavorans Genome Sequence.</title>
        <authorList>
            <person name="Hoyer L."/>
        </authorList>
    </citation>
    <scope>NUCLEOTIDE SEQUENCE</scope>
    <source>
        <strain evidence="7">16-2883</strain>
    </source>
</reference>
<dbReference type="GO" id="GO:0004674">
    <property type="term" value="F:protein serine/threonine kinase activity"/>
    <property type="evidence" value="ECO:0007669"/>
    <property type="project" value="UniProtKB-KW"/>
</dbReference>
<name>A0AAF0IHU2_9EURO</name>
<evidence type="ECO:0000313" key="7">
    <source>
        <dbReference type="EMBL" id="WEW57268.1"/>
    </source>
</evidence>
<evidence type="ECO:0000256" key="4">
    <source>
        <dbReference type="ARBA" id="ARBA00022777"/>
    </source>
</evidence>
<dbReference type="SUPFAM" id="SSF56112">
    <property type="entry name" value="Protein kinase-like (PK-like)"/>
    <property type="match status" value="1"/>
</dbReference>
<dbReference type="Pfam" id="PF00069">
    <property type="entry name" value="Pkinase"/>
    <property type="match status" value="1"/>
</dbReference>
<dbReference type="Gene3D" id="3.30.200.20">
    <property type="entry name" value="Phosphorylase Kinase, domain 1"/>
    <property type="match status" value="1"/>
</dbReference>
<keyword evidence="2" id="KW-0808">Transferase</keyword>
<evidence type="ECO:0000259" key="6">
    <source>
        <dbReference type="PROSITE" id="PS50011"/>
    </source>
</evidence>
<dbReference type="AlphaFoldDB" id="A0AAF0IHU2"/>
<accession>A0AAF0IHU2</accession>
<evidence type="ECO:0000256" key="3">
    <source>
        <dbReference type="ARBA" id="ARBA00022741"/>
    </source>
</evidence>
<evidence type="ECO:0000256" key="1">
    <source>
        <dbReference type="ARBA" id="ARBA00022527"/>
    </source>
</evidence>
<dbReference type="Gene3D" id="1.10.510.10">
    <property type="entry name" value="Transferase(Phosphotransferase) domain 1"/>
    <property type="match status" value="1"/>
</dbReference>
<dbReference type="GO" id="GO:0005634">
    <property type="term" value="C:nucleus"/>
    <property type="evidence" value="ECO:0007669"/>
    <property type="project" value="TreeGrafter"/>
</dbReference>
<dbReference type="GO" id="GO:0005524">
    <property type="term" value="F:ATP binding"/>
    <property type="evidence" value="ECO:0007669"/>
    <property type="project" value="UniProtKB-KW"/>
</dbReference>
<dbReference type="InterPro" id="IPR011009">
    <property type="entry name" value="Kinase-like_dom_sf"/>
</dbReference>